<accession>A0ABY2MPM1</accession>
<dbReference type="InterPro" id="IPR014756">
    <property type="entry name" value="Ig_E-set"/>
</dbReference>
<dbReference type="Proteomes" id="UP000297352">
    <property type="component" value="Unassembled WGS sequence"/>
</dbReference>
<protein>
    <submittedName>
        <fullName evidence="4">IPT/TIG domain protein</fullName>
    </submittedName>
</protein>
<dbReference type="CDD" id="cd00102">
    <property type="entry name" value="IPT"/>
    <property type="match status" value="1"/>
</dbReference>
<dbReference type="Pfam" id="PF10282">
    <property type="entry name" value="Lactonase"/>
    <property type="match status" value="2"/>
</dbReference>
<dbReference type="Gene3D" id="2.60.40.10">
    <property type="entry name" value="Immunoglobulins"/>
    <property type="match status" value="1"/>
</dbReference>
<dbReference type="RefSeq" id="WP_135688808.1">
    <property type="nucleotide sequence ID" value="NZ_RQGI01000027.1"/>
</dbReference>
<dbReference type="SUPFAM" id="SSF81296">
    <property type="entry name" value="E set domains"/>
    <property type="match status" value="1"/>
</dbReference>
<dbReference type="InterPro" id="IPR015943">
    <property type="entry name" value="WD40/YVTN_repeat-like_dom_sf"/>
</dbReference>
<keyword evidence="2" id="KW-0119">Carbohydrate metabolism</keyword>
<proteinExistence type="inferred from homology"/>
<dbReference type="Pfam" id="PF01833">
    <property type="entry name" value="TIG"/>
    <property type="match status" value="1"/>
</dbReference>
<evidence type="ECO:0000259" key="3">
    <source>
        <dbReference type="Pfam" id="PF01833"/>
    </source>
</evidence>
<dbReference type="Gene3D" id="2.130.10.10">
    <property type="entry name" value="YVTN repeat-like/Quinoprotein amine dehydrogenase"/>
    <property type="match status" value="3"/>
</dbReference>
<dbReference type="SUPFAM" id="SSF82171">
    <property type="entry name" value="DPP6 N-terminal domain-like"/>
    <property type="match status" value="1"/>
</dbReference>
<evidence type="ECO:0000256" key="2">
    <source>
        <dbReference type="ARBA" id="ARBA00022526"/>
    </source>
</evidence>
<dbReference type="InterPro" id="IPR013783">
    <property type="entry name" value="Ig-like_fold"/>
</dbReference>
<evidence type="ECO:0000313" key="4">
    <source>
        <dbReference type="EMBL" id="TGL71714.1"/>
    </source>
</evidence>
<dbReference type="InterPro" id="IPR050282">
    <property type="entry name" value="Cycloisomerase_2"/>
</dbReference>
<comment type="similarity">
    <text evidence="1">Belongs to the cycloisomerase 2 family.</text>
</comment>
<name>A0ABY2MPM1_9LEPT</name>
<dbReference type="InterPro" id="IPR002909">
    <property type="entry name" value="IPT_dom"/>
</dbReference>
<gene>
    <name evidence="4" type="ORF">EHQ60_08940</name>
</gene>
<feature type="domain" description="IPT/TIG" evidence="3">
    <location>
        <begin position="50"/>
        <end position="119"/>
    </location>
</feature>
<dbReference type="PANTHER" id="PTHR30344">
    <property type="entry name" value="6-PHOSPHOGLUCONOLACTONASE-RELATED"/>
    <property type="match status" value="1"/>
</dbReference>
<reference evidence="5" key="1">
    <citation type="journal article" date="2019" name="PLoS Negl. Trop. Dis.">
        <title>Revisiting the worldwide diversity of Leptospira species in the environment.</title>
        <authorList>
            <person name="Vincent A.T."/>
            <person name="Schiettekatte O."/>
            <person name="Bourhy P."/>
            <person name="Veyrier F.J."/>
            <person name="Picardeau M."/>
        </authorList>
    </citation>
    <scope>NUCLEOTIDE SEQUENCE [LARGE SCALE GENOMIC DNA]</scope>
    <source>
        <strain evidence="5">201702449</strain>
    </source>
</reference>
<evidence type="ECO:0000313" key="5">
    <source>
        <dbReference type="Proteomes" id="UP000297352"/>
    </source>
</evidence>
<comment type="caution">
    <text evidence="4">The sequence shown here is derived from an EMBL/GenBank/DDBJ whole genome shotgun (WGS) entry which is preliminary data.</text>
</comment>
<keyword evidence="5" id="KW-1185">Reference proteome</keyword>
<dbReference type="PANTHER" id="PTHR30344:SF1">
    <property type="entry name" value="6-PHOSPHOGLUCONOLACTONASE"/>
    <property type="match status" value="1"/>
</dbReference>
<keyword evidence="2" id="KW-0313">Glucose metabolism</keyword>
<evidence type="ECO:0000256" key="1">
    <source>
        <dbReference type="ARBA" id="ARBA00005564"/>
    </source>
</evidence>
<dbReference type="InterPro" id="IPR019405">
    <property type="entry name" value="Lactonase_7-beta_prop"/>
</dbReference>
<sequence>MRNLIIIVFLLSNLNFCMVHPLWKPYFFPEQDENSKLLKILTAAYLFNLPKIYTISKLNGVEGEVLTLLGSNFSENSTENMIYFSGNVQAEILSSTQNTMVIKVPFGAKSGRIRIANANGISDSFDEFIVFRYFLTFSAGSNTETYGLNLLTGNISAVSGSPYALNIPLGAKFSIDGKFAFSGGFGQTTIQSYSVNQQTGVLSMLNASAGTTTVDPVFFVFHPNGRFLYVSSFSGASIAAFELNTFTGNLSKIGDYSQSCTCSLNHLDITPDGKFLYVNGNGGSEPIMGYSVNQINGSLANIAGSPFHTGVPNMEALLIDSTSTYLYSVVQSSVIIARRINTLDGSLTSLSGSPFTGTTNNFRAVMHPSGKFLYTVNILGATLGKHNINTSDGSLSLPSNLVFGENLQFVTLDPTGKFGFVSNTSSTNFYMFQVDETTGTPTLLNGGVGYATSGANNTVPVAYRIEQR</sequence>
<organism evidence="4 5">
    <name type="scientific">Leptospira levettii</name>
    <dbReference type="NCBI Taxonomy" id="2023178"/>
    <lineage>
        <taxon>Bacteria</taxon>
        <taxon>Pseudomonadati</taxon>
        <taxon>Spirochaetota</taxon>
        <taxon>Spirochaetia</taxon>
        <taxon>Leptospirales</taxon>
        <taxon>Leptospiraceae</taxon>
        <taxon>Leptospira</taxon>
    </lineage>
</organism>
<dbReference type="EMBL" id="RQGI01000027">
    <property type="protein sequence ID" value="TGL71714.1"/>
    <property type="molecule type" value="Genomic_DNA"/>
</dbReference>